<name>A0A914DZK4_9BILA</name>
<sequence length="150" mass="16865">MSKYAYYLPTQDQDNTIIQTKTHPTSISPRNSEEEQILTQPDLSVLEQKSDTEIFRPVPKYIHVVGERATRTYSSIPISPMLSTIHAPPAAQLSELIQSIHTGPLAYLPTIPEIPLFLTPNLSAFNDSTQYSSNLITPFLSSSYFMEHPE</sequence>
<dbReference type="WBParaSite" id="ACRNAN_scaffold4665.g24300.t1">
    <property type="protein sequence ID" value="ACRNAN_scaffold4665.g24300.t1"/>
    <property type="gene ID" value="ACRNAN_scaffold4665.g24300"/>
</dbReference>
<dbReference type="AlphaFoldDB" id="A0A914DZK4"/>
<proteinExistence type="predicted"/>
<evidence type="ECO:0000313" key="2">
    <source>
        <dbReference type="WBParaSite" id="ACRNAN_scaffold4665.g24300.t1"/>
    </source>
</evidence>
<dbReference type="Proteomes" id="UP000887540">
    <property type="component" value="Unplaced"/>
</dbReference>
<evidence type="ECO:0000313" key="1">
    <source>
        <dbReference type="Proteomes" id="UP000887540"/>
    </source>
</evidence>
<reference evidence="2" key="1">
    <citation type="submission" date="2022-11" db="UniProtKB">
        <authorList>
            <consortium name="WormBaseParasite"/>
        </authorList>
    </citation>
    <scope>IDENTIFICATION</scope>
</reference>
<organism evidence="1 2">
    <name type="scientific">Acrobeloides nanus</name>
    <dbReference type="NCBI Taxonomy" id="290746"/>
    <lineage>
        <taxon>Eukaryota</taxon>
        <taxon>Metazoa</taxon>
        <taxon>Ecdysozoa</taxon>
        <taxon>Nematoda</taxon>
        <taxon>Chromadorea</taxon>
        <taxon>Rhabditida</taxon>
        <taxon>Tylenchina</taxon>
        <taxon>Cephalobomorpha</taxon>
        <taxon>Cephaloboidea</taxon>
        <taxon>Cephalobidae</taxon>
        <taxon>Acrobeloides</taxon>
    </lineage>
</organism>
<accession>A0A914DZK4</accession>
<keyword evidence="1" id="KW-1185">Reference proteome</keyword>
<protein>
    <submittedName>
        <fullName evidence="2">Uncharacterized protein</fullName>
    </submittedName>
</protein>